<protein>
    <submittedName>
        <fullName evidence="1">Uncharacterized protein</fullName>
    </submittedName>
</protein>
<sequence>MKFFSYEVLYDDEHIRKLKVFSDLEEGTAEIDKDKHKIIFHDFKKSFTNWLPKDFVEKFLWASLKNFPEKKEAGFGS</sequence>
<reference evidence="1 2" key="1">
    <citation type="submission" date="2017-05" db="EMBL/GenBank/DDBJ databases">
        <authorList>
            <person name="Oh N.-S."/>
        </authorList>
    </citation>
    <scope>NUCLEOTIDE SEQUENCE [LARGE SCALE GENOMIC DNA]</scope>
    <source>
        <strain evidence="1 2">4M13</strain>
    </source>
</reference>
<proteinExistence type="predicted"/>
<gene>
    <name evidence="1" type="ORF">CCE30_00855</name>
</gene>
<dbReference type="EMBL" id="CP021427">
    <property type="protein sequence ID" value="ART97556.1"/>
    <property type="molecule type" value="Genomic_DNA"/>
</dbReference>
<name>A0AB33C629_LACGS</name>
<accession>A0AB33C629</accession>
<evidence type="ECO:0000313" key="1">
    <source>
        <dbReference type="EMBL" id="ART97556.1"/>
    </source>
</evidence>
<evidence type="ECO:0000313" key="2">
    <source>
        <dbReference type="Proteomes" id="UP000195798"/>
    </source>
</evidence>
<dbReference type="RefSeq" id="WP_065169491.1">
    <property type="nucleotide sequence ID" value="NZ_CP021427.1"/>
</dbReference>
<dbReference type="Proteomes" id="UP000195798">
    <property type="component" value="Chromosome"/>
</dbReference>
<dbReference type="AlphaFoldDB" id="A0AB33C629"/>
<organism evidence="1 2">
    <name type="scientific">Lactobacillus gasseri</name>
    <dbReference type="NCBI Taxonomy" id="1596"/>
    <lineage>
        <taxon>Bacteria</taxon>
        <taxon>Bacillati</taxon>
        <taxon>Bacillota</taxon>
        <taxon>Bacilli</taxon>
        <taxon>Lactobacillales</taxon>
        <taxon>Lactobacillaceae</taxon>
        <taxon>Lactobacillus</taxon>
    </lineage>
</organism>